<dbReference type="InterPro" id="IPR039532">
    <property type="entry name" value="TetR_C_Firmicutes"/>
</dbReference>
<dbReference type="AlphaFoldDB" id="A0A7X2S6L2"/>
<organism evidence="5 6">
    <name type="scientific">Metabacillus mangrovi</name>
    <dbReference type="NCBI Taxonomy" id="1491830"/>
    <lineage>
        <taxon>Bacteria</taxon>
        <taxon>Bacillati</taxon>
        <taxon>Bacillota</taxon>
        <taxon>Bacilli</taxon>
        <taxon>Bacillales</taxon>
        <taxon>Bacillaceae</taxon>
        <taxon>Metabacillus</taxon>
    </lineage>
</organism>
<dbReference type="PANTHER" id="PTHR43479">
    <property type="entry name" value="ACREF/ENVCD OPERON REPRESSOR-RELATED"/>
    <property type="match status" value="1"/>
</dbReference>
<protein>
    <submittedName>
        <fullName evidence="5">TetR family transcriptional regulator</fullName>
    </submittedName>
</protein>
<dbReference type="InterPro" id="IPR009057">
    <property type="entry name" value="Homeodomain-like_sf"/>
</dbReference>
<sequence>MESKTDLRIIRTRKSIRDAFIQLVREKGFDAMTIHDITAKAMINRGTFYLHYQDKYDLLERLTDEVFQDVIGNINPSTHLVGGKMHPKNVETSIESVFEAISAHADFFEAMLGSNGSLEFSRNMLSMIRTKFDSEFTKAGLPEEQMHLPKDLVITFISSACHGMMTWWLQNGMIHTPAYMAQSIVKIMMNGPARSFGVEVMEE</sequence>
<dbReference type="RefSeq" id="WP_155112738.1">
    <property type="nucleotide sequence ID" value="NZ_WMIB01000012.1"/>
</dbReference>
<keyword evidence="2 3" id="KW-0238">DNA-binding</keyword>
<dbReference type="InterPro" id="IPR001647">
    <property type="entry name" value="HTH_TetR"/>
</dbReference>
<evidence type="ECO:0000256" key="1">
    <source>
        <dbReference type="ARBA" id="ARBA00022491"/>
    </source>
</evidence>
<evidence type="ECO:0000256" key="2">
    <source>
        <dbReference type="ARBA" id="ARBA00023125"/>
    </source>
</evidence>
<dbReference type="SUPFAM" id="SSF46689">
    <property type="entry name" value="Homeodomain-like"/>
    <property type="match status" value="1"/>
</dbReference>
<dbReference type="PANTHER" id="PTHR43479:SF23">
    <property type="entry name" value="HTH TETR-TYPE DOMAIN-CONTAINING PROTEIN"/>
    <property type="match status" value="1"/>
</dbReference>
<dbReference type="OrthoDB" id="9810250at2"/>
<dbReference type="GO" id="GO:0003677">
    <property type="term" value="F:DNA binding"/>
    <property type="evidence" value="ECO:0007669"/>
    <property type="project" value="UniProtKB-UniRule"/>
</dbReference>
<comment type="caution">
    <text evidence="5">The sequence shown here is derived from an EMBL/GenBank/DDBJ whole genome shotgun (WGS) entry which is preliminary data.</text>
</comment>
<name>A0A7X2S6L2_9BACI</name>
<keyword evidence="6" id="KW-1185">Reference proteome</keyword>
<reference evidence="5 6" key="1">
    <citation type="journal article" date="2017" name="Int. J. Syst. Evol. Microbiol.">
        <title>Bacillus mangrovi sp. nov., isolated from a sediment sample from a mangrove forest.</title>
        <authorList>
            <person name="Gupta V."/>
            <person name="Singh P.K."/>
            <person name="Korpole S."/>
            <person name="Tanuku N.R.S."/>
            <person name="Pinnaka A.K."/>
        </authorList>
    </citation>
    <scope>NUCLEOTIDE SEQUENCE [LARGE SCALE GENOMIC DNA]</scope>
    <source>
        <strain evidence="5 6">KCTC 33872</strain>
    </source>
</reference>
<dbReference type="PROSITE" id="PS50977">
    <property type="entry name" value="HTH_TETR_2"/>
    <property type="match status" value="1"/>
</dbReference>
<evidence type="ECO:0000256" key="3">
    <source>
        <dbReference type="PROSITE-ProRule" id="PRU00335"/>
    </source>
</evidence>
<evidence type="ECO:0000313" key="6">
    <source>
        <dbReference type="Proteomes" id="UP000434639"/>
    </source>
</evidence>
<dbReference type="Pfam" id="PF00440">
    <property type="entry name" value="TetR_N"/>
    <property type="match status" value="1"/>
</dbReference>
<proteinExistence type="predicted"/>
<gene>
    <name evidence="5" type="ORF">GKZ89_12485</name>
</gene>
<feature type="DNA-binding region" description="H-T-H motif" evidence="3">
    <location>
        <begin position="33"/>
        <end position="52"/>
    </location>
</feature>
<dbReference type="InterPro" id="IPR050624">
    <property type="entry name" value="HTH-type_Tx_Regulator"/>
</dbReference>
<accession>A0A7X2S6L2</accession>
<feature type="domain" description="HTH tetR-type" evidence="4">
    <location>
        <begin position="10"/>
        <end position="70"/>
    </location>
</feature>
<evidence type="ECO:0000259" key="4">
    <source>
        <dbReference type="PROSITE" id="PS50977"/>
    </source>
</evidence>
<evidence type="ECO:0000313" key="5">
    <source>
        <dbReference type="EMBL" id="MTH54220.1"/>
    </source>
</evidence>
<dbReference type="PRINTS" id="PR00455">
    <property type="entry name" value="HTHTETR"/>
</dbReference>
<dbReference type="Gene3D" id="1.10.357.10">
    <property type="entry name" value="Tetracycline Repressor, domain 2"/>
    <property type="match status" value="1"/>
</dbReference>
<dbReference type="Proteomes" id="UP000434639">
    <property type="component" value="Unassembled WGS sequence"/>
</dbReference>
<keyword evidence="1" id="KW-0678">Repressor</keyword>
<dbReference type="EMBL" id="WMIB01000012">
    <property type="protein sequence ID" value="MTH54220.1"/>
    <property type="molecule type" value="Genomic_DNA"/>
</dbReference>
<dbReference type="Pfam" id="PF14278">
    <property type="entry name" value="TetR_C_8"/>
    <property type="match status" value="1"/>
</dbReference>